<dbReference type="EnsemblMetazoa" id="AALFPA23_019539.R28741">
    <property type="protein sequence ID" value="AALFPA23_019539.P28741"/>
    <property type="gene ID" value="AALFPA23_019539"/>
</dbReference>
<dbReference type="InterPro" id="IPR025483">
    <property type="entry name" value="Lipase_euk"/>
</dbReference>
<dbReference type="PANTHER" id="PTHR11005">
    <property type="entry name" value="LYSOSOMAL ACID LIPASE-RELATED"/>
    <property type="match status" value="1"/>
</dbReference>
<keyword evidence="2" id="KW-0378">Hydrolase</keyword>
<keyword evidence="3" id="KW-0812">Transmembrane</keyword>
<comment type="similarity">
    <text evidence="1 2">Belongs to the AB hydrolase superfamily. Lipase family.</text>
</comment>
<evidence type="ECO:0000256" key="1">
    <source>
        <dbReference type="ARBA" id="ARBA00010701"/>
    </source>
</evidence>
<evidence type="ECO:0000256" key="2">
    <source>
        <dbReference type="PIRNR" id="PIRNR000862"/>
    </source>
</evidence>
<reference evidence="6" key="1">
    <citation type="journal article" date="2015" name="Proc. Natl. Acad. Sci. U.S.A.">
        <title>Genome sequence of the Asian Tiger mosquito, Aedes albopictus, reveals insights into its biology, genetics, and evolution.</title>
        <authorList>
            <person name="Chen X.G."/>
            <person name="Jiang X."/>
            <person name="Gu J."/>
            <person name="Xu M."/>
            <person name="Wu Y."/>
            <person name="Deng Y."/>
            <person name="Zhang C."/>
            <person name="Bonizzoni M."/>
            <person name="Dermauw W."/>
            <person name="Vontas J."/>
            <person name="Armbruster P."/>
            <person name="Huang X."/>
            <person name="Yang Y."/>
            <person name="Zhang H."/>
            <person name="He W."/>
            <person name="Peng H."/>
            <person name="Liu Y."/>
            <person name="Wu K."/>
            <person name="Chen J."/>
            <person name="Lirakis M."/>
            <person name="Topalis P."/>
            <person name="Van Leeuwen T."/>
            <person name="Hall A.B."/>
            <person name="Jiang X."/>
            <person name="Thorpe C."/>
            <person name="Mueller R.L."/>
            <person name="Sun C."/>
            <person name="Waterhouse R.M."/>
            <person name="Yan G."/>
            <person name="Tu Z.J."/>
            <person name="Fang X."/>
            <person name="James A.A."/>
        </authorList>
    </citation>
    <scope>NUCLEOTIDE SEQUENCE [LARGE SCALE GENOMIC DNA]</scope>
    <source>
        <strain evidence="6">Foshan</strain>
    </source>
</reference>
<name>A0ABM1ZL50_AEDAL</name>
<dbReference type="Proteomes" id="UP000069940">
    <property type="component" value="Unassembled WGS sequence"/>
</dbReference>
<keyword evidence="2" id="KW-0443">Lipid metabolism</keyword>
<accession>A0ABM1ZL50</accession>
<dbReference type="Pfam" id="PF04083">
    <property type="entry name" value="Abhydro_lipase"/>
    <property type="match status" value="1"/>
</dbReference>
<keyword evidence="2" id="KW-0442">Lipid degradation</keyword>
<feature type="transmembrane region" description="Helical" evidence="3">
    <location>
        <begin position="38"/>
        <end position="55"/>
    </location>
</feature>
<dbReference type="PIRSF" id="PIRSF000862">
    <property type="entry name" value="Steryl_ester_lip"/>
    <property type="match status" value="1"/>
</dbReference>
<dbReference type="Gene3D" id="3.40.50.1820">
    <property type="entry name" value="alpha/beta hydrolase"/>
    <property type="match status" value="1"/>
</dbReference>
<feature type="transmembrane region" description="Helical" evidence="3">
    <location>
        <begin position="12"/>
        <end position="32"/>
    </location>
</feature>
<reference evidence="5" key="2">
    <citation type="submission" date="2025-05" db="UniProtKB">
        <authorList>
            <consortium name="EnsemblMetazoa"/>
        </authorList>
    </citation>
    <scope>IDENTIFICATION</scope>
    <source>
        <strain evidence="5">Foshan</strain>
    </source>
</reference>
<evidence type="ECO:0000256" key="3">
    <source>
        <dbReference type="SAM" id="Phobius"/>
    </source>
</evidence>
<feature type="domain" description="Partial AB-hydrolase lipase" evidence="4">
    <location>
        <begin position="84"/>
        <end position="133"/>
    </location>
</feature>
<dbReference type="InterPro" id="IPR006693">
    <property type="entry name" value="AB_hydrolase_lipase"/>
</dbReference>
<sequence>MFVKMIGSVFHFSQFAALITPATAVLIIVGSTSEMAEHVLQLFLSLVLLQLVYYVNPDKLLVISRFMGFQISNYPRFSFQKTSITQHGYPVELHKVITEDGYILTVTRIPNPGKTPILIMHGLFGCSVDYTAQGPGKALAYLAHDAGFDVWMGNNRGTTYSKIHETLGLKSQAFWHFSFHKLGLYDLSATVDYVLKVSNRRQLQYIGHSQGSTQFLVLTTLRPEYNDVFISAHLSAPVAYIHHTTSPAVILTNRAEELEAACRLTGVYELGGRGQGSYVDAIVRANQLGFIPMDLILINVWYVMGYHDSINRTILPDLLRYSPAGGSIYQVLHYIQLYNARNFQQYDFGPEENLLRYGTVQPPTYPLHKVSTPTYLYYSEADNINHPPDVDALAERLPNLRLKFKIPDRRWNHIDFLYGSSAYRLYHMILSEMGDS</sequence>
<organism evidence="5 6">
    <name type="scientific">Aedes albopictus</name>
    <name type="common">Asian tiger mosquito</name>
    <name type="synonym">Stegomyia albopicta</name>
    <dbReference type="NCBI Taxonomy" id="7160"/>
    <lineage>
        <taxon>Eukaryota</taxon>
        <taxon>Metazoa</taxon>
        <taxon>Ecdysozoa</taxon>
        <taxon>Arthropoda</taxon>
        <taxon>Hexapoda</taxon>
        <taxon>Insecta</taxon>
        <taxon>Pterygota</taxon>
        <taxon>Neoptera</taxon>
        <taxon>Endopterygota</taxon>
        <taxon>Diptera</taxon>
        <taxon>Nematocera</taxon>
        <taxon>Culicoidea</taxon>
        <taxon>Culicidae</taxon>
        <taxon>Culicinae</taxon>
        <taxon>Aedini</taxon>
        <taxon>Aedes</taxon>
        <taxon>Stegomyia</taxon>
    </lineage>
</organism>
<evidence type="ECO:0000259" key="4">
    <source>
        <dbReference type="Pfam" id="PF04083"/>
    </source>
</evidence>
<evidence type="ECO:0000313" key="6">
    <source>
        <dbReference type="Proteomes" id="UP000069940"/>
    </source>
</evidence>
<dbReference type="InterPro" id="IPR029058">
    <property type="entry name" value="AB_hydrolase_fold"/>
</dbReference>
<evidence type="ECO:0000313" key="5">
    <source>
        <dbReference type="EnsemblMetazoa" id="AALFPA23_019539.P28741"/>
    </source>
</evidence>
<keyword evidence="3" id="KW-1133">Transmembrane helix</keyword>
<dbReference type="SUPFAM" id="SSF53474">
    <property type="entry name" value="alpha/beta-Hydrolases"/>
    <property type="match status" value="1"/>
</dbReference>
<dbReference type="RefSeq" id="XP_062706652.1">
    <property type="nucleotide sequence ID" value="XM_062850668.1"/>
</dbReference>
<dbReference type="GeneID" id="109417139"/>
<protein>
    <recommendedName>
        <fullName evidence="2">Lipase</fullName>
    </recommendedName>
</protein>
<keyword evidence="3" id="KW-0472">Membrane</keyword>
<proteinExistence type="inferred from homology"/>
<keyword evidence="6" id="KW-1185">Reference proteome</keyword>